<reference evidence="2 3" key="1">
    <citation type="journal article" date="2011" name="PLoS Genet.">
        <title>Finished genome of the fungal wheat pathogen Mycosphaerella graminicola reveals dispensome structure, chromosome plasticity, and stealth pathogenesis.</title>
        <authorList>
            <person name="Goodwin S.B."/>
            <person name="Ben M'barek S."/>
            <person name="Dhillon B."/>
            <person name="Wittenberg A.H.J."/>
            <person name="Crane C.F."/>
            <person name="Hane J.K."/>
            <person name="Foster A.J."/>
            <person name="Van der Lee T.A.J."/>
            <person name="Grimwood J."/>
            <person name="Aerts A."/>
            <person name="Antoniw J."/>
            <person name="Bailey A."/>
            <person name="Bluhm B."/>
            <person name="Bowler J."/>
            <person name="Bristow J."/>
            <person name="van der Burgt A."/>
            <person name="Canto-Canche B."/>
            <person name="Churchill A.C.L."/>
            <person name="Conde-Ferraez L."/>
            <person name="Cools H.J."/>
            <person name="Coutinho P.M."/>
            <person name="Csukai M."/>
            <person name="Dehal P."/>
            <person name="De Wit P."/>
            <person name="Donzelli B."/>
            <person name="van de Geest H.C."/>
            <person name="van Ham R.C.H.J."/>
            <person name="Hammond-Kosack K.E."/>
            <person name="Henrissat B."/>
            <person name="Kilian A."/>
            <person name="Kobayashi A.K."/>
            <person name="Koopmann E."/>
            <person name="Kourmpetis Y."/>
            <person name="Kuzniar A."/>
            <person name="Lindquist E."/>
            <person name="Lombard V."/>
            <person name="Maliepaard C."/>
            <person name="Martins N."/>
            <person name="Mehrabi R."/>
            <person name="Nap J.P.H."/>
            <person name="Ponomarenko A."/>
            <person name="Rudd J.J."/>
            <person name="Salamov A."/>
            <person name="Schmutz J."/>
            <person name="Schouten H.J."/>
            <person name="Shapiro H."/>
            <person name="Stergiopoulos I."/>
            <person name="Torriani S.F.F."/>
            <person name="Tu H."/>
            <person name="de Vries R.P."/>
            <person name="Waalwijk C."/>
            <person name="Ware S.B."/>
            <person name="Wiebenga A."/>
            <person name="Zwiers L.-H."/>
            <person name="Oliver R.P."/>
            <person name="Grigoriev I.V."/>
            <person name="Kema G.H.J."/>
        </authorList>
    </citation>
    <scope>NUCLEOTIDE SEQUENCE [LARGE SCALE GENOMIC DNA]</scope>
    <source>
        <strain evidence="3">CBS 115943 / IPO323</strain>
    </source>
</reference>
<feature type="region of interest" description="Disordered" evidence="1">
    <location>
        <begin position="353"/>
        <end position="460"/>
    </location>
</feature>
<dbReference type="GeneID" id="13396779"/>
<dbReference type="EMBL" id="CM001200">
    <property type="protein sequence ID" value="EGP87432.1"/>
    <property type="molecule type" value="Genomic_DNA"/>
</dbReference>
<keyword evidence="3" id="KW-1185">Reference proteome</keyword>
<feature type="region of interest" description="Disordered" evidence="1">
    <location>
        <begin position="46"/>
        <end position="71"/>
    </location>
</feature>
<accession>F9XCF1</accession>
<feature type="region of interest" description="Disordered" evidence="1">
    <location>
        <begin position="179"/>
        <end position="319"/>
    </location>
</feature>
<feature type="compositionally biased region" description="Basic residues" evidence="1">
    <location>
        <begin position="430"/>
        <end position="441"/>
    </location>
</feature>
<dbReference type="Proteomes" id="UP000008062">
    <property type="component" value="Chromosome 5"/>
</dbReference>
<name>F9XCF1_ZYMTI</name>
<evidence type="ECO:0000313" key="3">
    <source>
        <dbReference type="Proteomes" id="UP000008062"/>
    </source>
</evidence>
<dbReference type="HOGENOM" id="CLU_594769_0_0_1"/>
<proteinExistence type="predicted"/>
<dbReference type="InParanoid" id="F9XCF1"/>
<gene>
    <name evidence="2" type="ORF">MYCGRDRAFT_109660</name>
</gene>
<dbReference type="RefSeq" id="XP_003852456.1">
    <property type="nucleotide sequence ID" value="XM_003852408.1"/>
</dbReference>
<feature type="compositionally biased region" description="Polar residues" evidence="1">
    <location>
        <begin position="281"/>
        <end position="290"/>
    </location>
</feature>
<dbReference type="AlphaFoldDB" id="F9XCF1"/>
<sequence length="460" mass="49919">MTVQALRQNSPPLFHHIRVVRFPSPQHHEQQDTGTMATAITMSRVEGDNEARGSDSTVTRITYSSPPPRSSIEALNNDARYRRLLYGRGTTSVLHSTTYPTGARIMTERAANSMKESPVHLEPRFTPPDCADAQDLASGKADILNAQLKLAQQPRRDSGVSAELEVALEPLVTEKKVAGNIKRSRPSESVKATKAVPAEKRRKKSKAASPTSKLPKAHGAAKPARRDSQKRPANAGATGVPDLGHAVESNLTTPLSSADKLPASDASASPSSSTIAKESAPMSSILPTTESHTHEEASVHPTRVPRKLRNKSGGDDLAINGNFDGMGVETVGRMREFRKGKLWYRLEVESTPEWAEEERPVVEPAPARGARRSTARAMSLKDLVEEEDEVPVPRSGLEPSGGFGQPGTVSNMLDLLSNKKGINASTTGTARKKSRFNKRTSRPLDADEDEFTRERRGKSP</sequence>
<dbReference type="OrthoDB" id="3649494at2759"/>
<organism evidence="2 3">
    <name type="scientific">Zymoseptoria tritici (strain CBS 115943 / IPO323)</name>
    <name type="common">Speckled leaf blotch fungus</name>
    <name type="synonym">Septoria tritici</name>
    <dbReference type="NCBI Taxonomy" id="336722"/>
    <lineage>
        <taxon>Eukaryota</taxon>
        <taxon>Fungi</taxon>
        <taxon>Dikarya</taxon>
        <taxon>Ascomycota</taxon>
        <taxon>Pezizomycotina</taxon>
        <taxon>Dothideomycetes</taxon>
        <taxon>Dothideomycetidae</taxon>
        <taxon>Mycosphaerellales</taxon>
        <taxon>Mycosphaerellaceae</taxon>
        <taxon>Zymoseptoria</taxon>
    </lineage>
</organism>
<dbReference type="KEGG" id="ztr:MYCGRDRAFT_109660"/>
<dbReference type="eggNOG" id="ENOG502TB2C">
    <property type="taxonomic scope" value="Eukaryota"/>
</dbReference>
<feature type="compositionally biased region" description="Low complexity" evidence="1">
    <location>
        <begin position="255"/>
        <end position="280"/>
    </location>
</feature>
<evidence type="ECO:0000256" key="1">
    <source>
        <dbReference type="SAM" id="MobiDB-lite"/>
    </source>
</evidence>
<feature type="compositionally biased region" description="Polar residues" evidence="1">
    <location>
        <begin position="54"/>
        <end position="64"/>
    </location>
</feature>
<evidence type="ECO:0000313" key="2">
    <source>
        <dbReference type="EMBL" id="EGP87432.1"/>
    </source>
</evidence>
<protein>
    <submittedName>
        <fullName evidence="2">Uncharacterized protein</fullName>
    </submittedName>
</protein>